<gene>
    <name evidence="2" type="ORF">H8K32_09695</name>
</gene>
<feature type="transmembrane region" description="Helical" evidence="1">
    <location>
        <begin position="160"/>
        <end position="182"/>
    </location>
</feature>
<sequence>MAFPVSPSHSDQQRRAFWLRHLHQWHWISSALCLTAMLLFAVSGITLNHSAQIQAHPRILKKAVHLPAPVLQQLKQAQRDDSQTLPENVRDWLKSQLAIRVEQQVPEWTPEEVYVALPRPGGDAWLRIGLGDGALEYELTDRGWIAYINDLHKGRNTGVVWNYLIDAFAVLCLIFCMTGFFLLKMHAKNRPSTWPIVVFGVVLPMLLALTFIH</sequence>
<evidence type="ECO:0000256" key="1">
    <source>
        <dbReference type="SAM" id="Phobius"/>
    </source>
</evidence>
<dbReference type="PANTHER" id="PTHR40115:SF1">
    <property type="entry name" value="INNER MEMBRANE PROTEIN WITH PEPSY TM HELIX"/>
    <property type="match status" value="1"/>
</dbReference>
<name>A0A923HHR4_9BURK</name>
<evidence type="ECO:0000313" key="2">
    <source>
        <dbReference type="EMBL" id="MBC3862370.1"/>
    </source>
</evidence>
<dbReference type="Pfam" id="PF16357">
    <property type="entry name" value="PepSY_TM_like_2"/>
    <property type="match status" value="1"/>
</dbReference>
<feature type="transmembrane region" description="Helical" evidence="1">
    <location>
        <begin position="194"/>
        <end position="212"/>
    </location>
</feature>
<organism evidence="2 3">
    <name type="scientific">Undibacterium jejuense</name>
    <dbReference type="NCBI Taxonomy" id="1344949"/>
    <lineage>
        <taxon>Bacteria</taxon>
        <taxon>Pseudomonadati</taxon>
        <taxon>Pseudomonadota</taxon>
        <taxon>Betaproteobacteria</taxon>
        <taxon>Burkholderiales</taxon>
        <taxon>Oxalobacteraceae</taxon>
        <taxon>Undibacterium</taxon>
    </lineage>
</organism>
<feature type="transmembrane region" description="Helical" evidence="1">
    <location>
        <begin position="25"/>
        <end position="47"/>
    </location>
</feature>
<dbReference type="EMBL" id="JACOFV010000008">
    <property type="protein sequence ID" value="MBC3862370.1"/>
    <property type="molecule type" value="Genomic_DNA"/>
</dbReference>
<dbReference type="PANTHER" id="PTHR40115">
    <property type="entry name" value="INNER MEMBRANE PROTEIN WITH PEPSY TM HELIX"/>
    <property type="match status" value="1"/>
</dbReference>
<keyword evidence="1" id="KW-1133">Transmembrane helix</keyword>
<dbReference type="AlphaFoldDB" id="A0A923HHR4"/>
<accession>A0A923HHR4</accession>
<comment type="caution">
    <text evidence="2">The sequence shown here is derived from an EMBL/GenBank/DDBJ whole genome shotgun (WGS) entry which is preliminary data.</text>
</comment>
<dbReference type="RefSeq" id="WP_186912299.1">
    <property type="nucleotide sequence ID" value="NZ_JACOFV010000008.1"/>
</dbReference>
<keyword evidence="1" id="KW-0812">Transmembrane</keyword>
<keyword evidence="1" id="KW-0472">Membrane</keyword>
<reference evidence="2" key="1">
    <citation type="submission" date="2020-08" db="EMBL/GenBank/DDBJ databases">
        <title>Novel species isolated from subtropical streams in China.</title>
        <authorList>
            <person name="Lu H."/>
        </authorList>
    </citation>
    <scope>NUCLEOTIDE SEQUENCE</scope>
    <source>
        <strain evidence="2">KACC 12607</strain>
    </source>
</reference>
<keyword evidence="3" id="KW-1185">Reference proteome</keyword>
<dbReference type="InterPro" id="IPR032307">
    <property type="entry name" value="PepSY_TM-like_2"/>
</dbReference>
<evidence type="ECO:0000313" key="3">
    <source>
        <dbReference type="Proteomes" id="UP000634011"/>
    </source>
</evidence>
<dbReference type="Proteomes" id="UP000634011">
    <property type="component" value="Unassembled WGS sequence"/>
</dbReference>
<proteinExistence type="predicted"/>
<protein>
    <submittedName>
        <fullName evidence="2">PepSY-associated TM helix domain-containing protein</fullName>
    </submittedName>
</protein>